<dbReference type="InterPro" id="IPR039727">
    <property type="entry name" value="SE/Ars2"/>
</dbReference>
<reference evidence="3 4" key="1">
    <citation type="submission" date="2018-11" db="EMBL/GenBank/DDBJ databases">
        <authorList>
            <consortium name="Pathogen Informatics"/>
        </authorList>
    </citation>
    <scope>NUCLEOTIDE SEQUENCE [LARGE SCALE GENOMIC DNA]</scope>
</reference>
<accession>A0A3P6VDC8</accession>
<evidence type="ECO:0000256" key="1">
    <source>
        <dbReference type="SAM" id="MobiDB-lite"/>
    </source>
</evidence>
<name>A0A3P6VDC8_DIBLA</name>
<dbReference type="EMBL" id="UYRU01045035">
    <property type="protein sequence ID" value="VDK88431.1"/>
    <property type="molecule type" value="Genomic_DNA"/>
</dbReference>
<dbReference type="AlphaFoldDB" id="A0A3P6VDC8"/>
<evidence type="ECO:0000313" key="4">
    <source>
        <dbReference type="Proteomes" id="UP000281553"/>
    </source>
</evidence>
<keyword evidence="4" id="KW-1185">Reference proteome</keyword>
<evidence type="ECO:0000259" key="2">
    <source>
        <dbReference type="Pfam" id="PF12066"/>
    </source>
</evidence>
<dbReference type="GO" id="GO:0031053">
    <property type="term" value="P:primary miRNA processing"/>
    <property type="evidence" value="ECO:0007669"/>
    <property type="project" value="TreeGrafter"/>
</dbReference>
<proteinExistence type="predicted"/>
<dbReference type="OrthoDB" id="342064at2759"/>
<dbReference type="PANTHER" id="PTHR13165:SF0">
    <property type="entry name" value="SERRATE RNA EFFECTOR MOLECULE HOMOLOG"/>
    <property type="match status" value="1"/>
</dbReference>
<dbReference type="GO" id="GO:0016604">
    <property type="term" value="C:nuclear body"/>
    <property type="evidence" value="ECO:0007669"/>
    <property type="project" value="TreeGrafter"/>
</dbReference>
<evidence type="ECO:0000313" key="3">
    <source>
        <dbReference type="EMBL" id="VDK88431.1"/>
    </source>
</evidence>
<organism evidence="3 4">
    <name type="scientific">Dibothriocephalus latus</name>
    <name type="common">Fish tapeworm</name>
    <name type="synonym">Diphyllobothrium latum</name>
    <dbReference type="NCBI Taxonomy" id="60516"/>
    <lineage>
        <taxon>Eukaryota</taxon>
        <taxon>Metazoa</taxon>
        <taxon>Spiralia</taxon>
        <taxon>Lophotrochozoa</taxon>
        <taxon>Platyhelminthes</taxon>
        <taxon>Cestoda</taxon>
        <taxon>Eucestoda</taxon>
        <taxon>Diphyllobothriidea</taxon>
        <taxon>Diphyllobothriidae</taxon>
        <taxon>Dibothriocephalus</taxon>
    </lineage>
</organism>
<gene>
    <name evidence="3" type="ORF">DILT_LOCUS4205</name>
</gene>
<feature type="domain" description="SERRATE/Ars2 N-terminal" evidence="2">
    <location>
        <begin position="59"/>
        <end position="150"/>
    </location>
</feature>
<feature type="region of interest" description="Disordered" evidence="1">
    <location>
        <begin position="1"/>
        <end position="21"/>
    </location>
</feature>
<sequence length="156" mass="18164">MPDISGSEAASPQEVGKTENGAVSLQKIQQDEATTFLQPSFAPKMMSLEKFLEPFDKSILSDNDAGEKYSSYVASFIKEQLSDQFERHKKSAWFRDKYHPDYMRPVEDRSKAIEHRFQIFSDMLQHGFLDDVHLEFKNRVKITKVLDQCKFLLFLF</sequence>
<dbReference type="InterPro" id="IPR021933">
    <property type="entry name" value="SERRATE/Ars2_N"/>
</dbReference>
<protein>
    <recommendedName>
        <fullName evidence="2">SERRATE/Ars2 N-terminal domain-containing protein</fullName>
    </recommendedName>
</protein>
<dbReference type="PANTHER" id="PTHR13165">
    <property type="entry name" value="ARSENITE-RESISTANCE PROTEIN 2"/>
    <property type="match status" value="1"/>
</dbReference>
<dbReference type="Proteomes" id="UP000281553">
    <property type="component" value="Unassembled WGS sequence"/>
</dbReference>
<dbReference type="Pfam" id="PF12066">
    <property type="entry name" value="SERRATE_Ars2_N"/>
    <property type="match status" value="1"/>
</dbReference>